<proteinExistence type="predicted"/>
<dbReference type="VEuPathDB" id="FungiDB:PSHT_00550"/>
<accession>A0A2S4VZ54</accession>
<feature type="compositionally biased region" description="Acidic residues" evidence="1">
    <location>
        <begin position="154"/>
        <end position="164"/>
    </location>
</feature>
<dbReference type="EMBL" id="PKSL01000016">
    <property type="protein sequence ID" value="POW14788.1"/>
    <property type="molecule type" value="Genomic_DNA"/>
</dbReference>
<sequence length="164" mass="18636">MLLDPRIKLRYFEKNYDFLVEHDISTLQPSDILQRFKGEACSSDQSPSKLGQASSPPKQIQTPKKLSIIEADIFGQGPVAKDLDDEIQQYLLEPNAKQKCDILCFWSQQKKGHSLNSTAIEHLLCVKEWYQSSDRMMDTSSVNLPVATNKDNPDDSDSDQDEDQ</sequence>
<evidence type="ECO:0000313" key="2">
    <source>
        <dbReference type="EMBL" id="POW14788.1"/>
    </source>
</evidence>
<feature type="region of interest" description="Disordered" evidence="1">
    <location>
        <begin position="142"/>
        <end position="164"/>
    </location>
</feature>
<dbReference type="Proteomes" id="UP000239156">
    <property type="component" value="Unassembled WGS sequence"/>
</dbReference>
<gene>
    <name evidence="2" type="ORF">PSTT_02598</name>
</gene>
<evidence type="ECO:0000256" key="1">
    <source>
        <dbReference type="SAM" id="MobiDB-lite"/>
    </source>
</evidence>
<organism evidence="2 3">
    <name type="scientific">Puccinia striiformis</name>
    <dbReference type="NCBI Taxonomy" id="27350"/>
    <lineage>
        <taxon>Eukaryota</taxon>
        <taxon>Fungi</taxon>
        <taxon>Dikarya</taxon>
        <taxon>Basidiomycota</taxon>
        <taxon>Pucciniomycotina</taxon>
        <taxon>Pucciniomycetes</taxon>
        <taxon>Pucciniales</taxon>
        <taxon>Pucciniaceae</taxon>
        <taxon>Puccinia</taxon>
    </lineage>
</organism>
<dbReference type="AlphaFoldDB" id="A0A2S4VZ54"/>
<name>A0A2S4VZ54_9BASI</name>
<keyword evidence="3" id="KW-1185">Reference proteome</keyword>
<dbReference type="VEuPathDB" id="FungiDB:PSTT_02598"/>
<protein>
    <recommendedName>
        <fullName evidence="4">HAT C-terminal dimerisation domain-containing protein</fullName>
    </recommendedName>
</protein>
<feature type="region of interest" description="Disordered" evidence="1">
    <location>
        <begin position="43"/>
        <end position="62"/>
    </location>
</feature>
<evidence type="ECO:0000313" key="3">
    <source>
        <dbReference type="Proteomes" id="UP000239156"/>
    </source>
</evidence>
<evidence type="ECO:0008006" key="4">
    <source>
        <dbReference type="Google" id="ProtNLM"/>
    </source>
</evidence>
<comment type="caution">
    <text evidence="2">The sequence shown here is derived from an EMBL/GenBank/DDBJ whole genome shotgun (WGS) entry which is preliminary data.</text>
</comment>
<reference evidence="2" key="1">
    <citation type="submission" date="2017-12" db="EMBL/GenBank/DDBJ databases">
        <title>Gene loss provides genomic basis for host adaptation in cereal stripe rust fungi.</title>
        <authorList>
            <person name="Xia C."/>
        </authorList>
    </citation>
    <scope>NUCLEOTIDE SEQUENCE [LARGE SCALE GENOMIC DNA]</scope>
    <source>
        <strain evidence="2">93-210</strain>
    </source>
</reference>